<reference evidence="2 3" key="1">
    <citation type="submission" date="2016-11" db="EMBL/GenBank/DDBJ databases">
        <authorList>
            <person name="Jaros S."/>
            <person name="Januszkiewicz K."/>
            <person name="Wedrychowicz H."/>
        </authorList>
    </citation>
    <scope>NUCLEOTIDE SEQUENCE [LARGE SCALE GENOMIC DNA]</scope>
    <source>
        <strain evidence="2 3">Y1</strain>
    </source>
</reference>
<accession>A0A1M7MKB3</accession>
<evidence type="ECO:0000313" key="3">
    <source>
        <dbReference type="Proteomes" id="UP000184394"/>
    </source>
</evidence>
<feature type="domain" description="ATP-grasp" evidence="1">
    <location>
        <begin position="80"/>
        <end position="225"/>
    </location>
</feature>
<dbReference type="OrthoDB" id="482201at2"/>
<sequence>MKAYIQCGNNELPYNMNTFSAMLGFQQMGFETILFKEADELVDVTLSDIVVGGVGRVKQFLEERGIVVNDIDYPESLSAYFGRKIWETTSDTFLAEKNSFPLFIKPKQGKLFTGFICNSETDIAGRFSPEESISVYCSEVRNIVTEWRCFIRYGDILDIRRYKGELGKIYSLKAVKDMVLSYADAPSAYSIDIGLTDNEETIIVEVNDGYSLGSYGLDPLLYAKLLSARWAELTETKDECAFDIR</sequence>
<dbReference type="AlphaFoldDB" id="A0A1M7MKB3"/>
<evidence type="ECO:0000313" key="2">
    <source>
        <dbReference type="EMBL" id="SHM91283.1"/>
    </source>
</evidence>
<protein>
    <recommendedName>
        <fullName evidence="1">ATP-grasp domain-containing protein</fullName>
    </recommendedName>
</protein>
<dbReference type="RefSeq" id="WP_072952478.1">
    <property type="nucleotide sequence ID" value="NZ_FRCT01000023.1"/>
</dbReference>
<proteinExistence type="predicted"/>
<name>A0A1M7MKB3_RUMFL</name>
<dbReference type="InterPro" id="IPR041261">
    <property type="entry name" value="R2K_2"/>
</dbReference>
<evidence type="ECO:0000259" key="1">
    <source>
        <dbReference type="Pfam" id="PF18299"/>
    </source>
</evidence>
<dbReference type="Proteomes" id="UP000184394">
    <property type="component" value="Unassembled WGS sequence"/>
</dbReference>
<gene>
    <name evidence="2" type="ORF">SAMN04487860_12340</name>
</gene>
<dbReference type="EMBL" id="FRCT01000023">
    <property type="protein sequence ID" value="SHM91283.1"/>
    <property type="molecule type" value="Genomic_DNA"/>
</dbReference>
<dbReference type="Pfam" id="PF18299">
    <property type="entry name" value="R2K_2"/>
    <property type="match status" value="1"/>
</dbReference>
<organism evidence="2 3">
    <name type="scientific">Ruminococcus flavefaciens</name>
    <dbReference type="NCBI Taxonomy" id="1265"/>
    <lineage>
        <taxon>Bacteria</taxon>
        <taxon>Bacillati</taxon>
        <taxon>Bacillota</taxon>
        <taxon>Clostridia</taxon>
        <taxon>Eubacteriales</taxon>
        <taxon>Oscillospiraceae</taxon>
        <taxon>Ruminococcus</taxon>
    </lineage>
</organism>